<dbReference type="EMBL" id="LT629799">
    <property type="protein sequence ID" value="SDU94511.1"/>
    <property type="molecule type" value="Genomic_DNA"/>
</dbReference>
<keyword evidence="1" id="KW-0472">Membrane</keyword>
<name>A0A1H2MNK2_9ACTN</name>
<gene>
    <name evidence="2" type="ORF">SAMN04488544_2374</name>
</gene>
<evidence type="ECO:0000313" key="2">
    <source>
        <dbReference type="EMBL" id="SDU94511.1"/>
    </source>
</evidence>
<evidence type="ECO:0000256" key="1">
    <source>
        <dbReference type="SAM" id="Phobius"/>
    </source>
</evidence>
<dbReference type="Proteomes" id="UP000198825">
    <property type="component" value="Chromosome I"/>
</dbReference>
<keyword evidence="3" id="KW-1185">Reference proteome</keyword>
<keyword evidence="1" id="KW-1133">Transmembrane helix</keyword>
<feature type="transmembrane region" description="Helical" evidence="1">
    <location>
        <begin position="137"/>
        <end position="160"/>
    </location>
</feature>
<keyword evidence="1" id="KW-0812">Transmembrane</keyword>
<feature type="transmembrane region" description="Helical" evidence="1">
    <location>
        <begin position="12"/>
        <end position="33"/>
    </location>
</feature>
<sequence>MLDASRGYGVGVDAVIAWSGFVGAWLLVAGPLFQAATELDEQGDHRRGLTRVSGVVESPPRLSPWWWLLPPVAYVKQRRRQAAYRAAVMDALTTDELEDFVELSGTATGWAMVASGAFFIAVKETWELLELYEAPGWLLPLALLVMLALCAANTVVRVRWGHGVVDAKRRAAGARSRAA</sequence>
<protein>
    <submittedName>
        <fullName evidence="2">Uncharacterized protein</fullName>
    </submittedName>
</protein>
<evidence type="ECO:0000313" key="3">
    <source>
        <dbReference type="Proteomes" id="UP000198825"/>
    </source>
</evidence>
<dbReference type="STRING" id="546874.SAMN04488544_2374"/>
<accession>A0A1H2MNK2</accession>
<reference evidence="3" key="1">
    <citation type="submission" date="2016-10" db="EMBL/GenBank/DDBJ databases">
        <authorList>
            <person name="Varghese N."/>
            <person name="Submissions S."/>
        </authorList>
    </citation>
    <scope>NUCLEOTIDE SEQUENCE [LARGE SCALE GENOMIC DNA]</scope>
    <source>
        <strain evidence="3">DSM 21743</strain>
    </source>
</reference>
<proteinExistence type="predicted"/>
<dbReference type="AlphaFoldDB" id="A0A1H2MNK2"/>
<organism evidence="2 3">
    <name type="scientific">Microlunatus sagamiharensis</name>
    <dbReference type="NCBI Taxonomy" id="546874"/>
    <lineage>
        <taxon>Bacteria</taxon>
        <taxon>Bacillati</taxon>
        <taxon>Actinomycetota</taxon>
        <taxon>Actinomycetes</taxon>
        <taxon>Propionibacteriales</taxon>
        <taxon>Propionibacteriaceae</taxon>
        <taxon>Microlunatus</taxon>
    </lineage>
</organism>